<dbReference type="EMBL" id="AP023321">
    <property type="protein sequence ID" value="BCI59715.1"/>
    <property type="molecule type" value="Genomic_DNA"/>
</dbReference>
<feature type="transmembrane region" description="Helical" evidence="1">
    <location>
        <begin position="89"/>
        <end position="110"/>
    </location>
</feature>
<name>A0A7I8D157_9FIRM</name>
<dbReference type="InterPro" id="IPR010690">
    <property type="entry name" value="YqfD"/>
</dbReference>
<accession>A0A7I8D157</accession>
<sequence length="397" mass="43687">MFIIRFLHFLMGVVPFEAIGGFPERFLNLCVQNKIALWDCHSRKGILTACTTAKGYFRLRAVANQTGMRLHHTGKSGLPFLLRRYRRRWGIAVGLLLFVTVLCVLSSFIWSVKVVGNETVSTQYITDTLASMGLKSGVLKSSIDPSALQSEGLVAMPELSWLAVNIKGSSAVVEVKERGMPPEIVPSDRPCNIKATQDGVILDITALDGVPMVQQGDAVVKGQLLISGTVEDKVGHTMLKHARGTVIAQTQRDIVVQVPYQQTKRTPSGKLTERRSLVLFGLRIPLTIGSNPQGNVDVQSVERPLSIGDVEFPISVRIDRYQPYTEEVITLSPEQAEEQARQQATNQAQTDLAGIEILNQAEDVQHADDVCTFTIHALCKEEIGLEEEIQYSAPDSP</sequence>
<evidence type="ECO:0000313" key="3">
    <source>
        <dbReference type="Proteomes" id="UP000593890"/>
    </source>
</evidence>
<dbReference type="Proteomes" id="UP000593890">
    <property type="component" value="Chromosome"/>
</dbReference>
<dbReference type="Pfam" id="PF06898">
    <property type="entry name" value="YqfD"/>
    <property type="match status" value="1"/>
</dbReference>
<dbReference type="RefSeq" id="WP_215533398.1">
    <property type="nucleotide sequence ID" value="NZ_AP023321.1"/>
</dbReference>
<dbReference type="KEGG" id="sman:C12CBH8_03540"/>
<gene>
    <name evidence="2" type="ORF">C12CBH8_03540</name>
</gene>
<protein>
    <recommendedName>
        <fullName evidence="4">Sporulation protein YqfD</fullName>
    </recommendedName>
</protein>
<keyword evidence="1" id="KW-1133">Transmembrane helix</keyword>
<dbReference type="PIRSF" id="PIRSF029895">
    <property type="entry name" value="SpoIV"/>
    <property type="match status" value="1"/>
</dbReference>
<evidence type="ECO:0008006" key="4">
    <source>
        <dbReference type="Google" id="ProtNLM"/>
    </source>
</evidence>
<organism evidence="2 3">
    <name type="scientific">Solibaculum mannosilyticum</name>
    <dbReference type="NCBI Taxonomy" id="2780922"/>
    <lineage>
        <taxon>Bacteria</taxon>
        <taxon>Bacillati</taxon>
        <taxon>Bacillota</taxon>
        <taxon>Clostridia</taxon>
        <taxon>Eubacteriales</taxon>
        <taxon>Oscillospiraceae</taxon>
        <taxon>Solibaculum</taxon>
    </lineage>
</organism>
<dbReference type="NCBIfam" id="TIGR02876">
    <property type="entry name" value="spore_yqfD"/>
    <property type="match status" value="1"/>
</dbReference>
<proteinExistence type="predicted"/>
<keyword evidence="3" id="KW-1185">Reference proteome</keyword>
<evidence type="ECO:0000256" key="1">
    <source>
        <dbReference type="SAM" id="Phobius"/>
    </source>
</evidence>
<reference evidence="3" key="1">
    <citation type="submission" date="2020-07" db="EMBL/GenBank/DDBJ databases">
        <title>Complete genome sequencing of Clostridia bacterium strain 12CBH8.</title>
        <authorList>
            <person name="Sakamoto M."/>
            <person name="Murakami T."/>
            <person name="Mori H."/>
        </authorList>
    </citation>
    <scope>NUCLEOTIDE SEQUENCE [LARGE SCALE GENOMIC DNA]</scope>
    <source>
        <strain evidence="3">12CBH8</strain>
    </source>
</reference>
<evidence type="ECO:0000313" key="2">
    <source>
        <dbReference type="EMBL" id="BCI59715.1"/>
    </source>
</evidence>
<dbReference type="AlphaFoldDB" id="A0A7I8D157"/>
<keyword evidence="1" id="KW-0472">Membrane</keyword>
<keyword evidence="1" id="KW-0812">Transmembrane</keyword>